<dbReference type="PROSITE" id="PS00113">
    <property type="entry name" value="ADENYLATE_KINASE"/>
    <property type="match status" value="1"/>
</dbReference>
<dbReference type="GO" id="GO:0005524">
    <property type="term" value="F:ATP binding"/>
    <property type="evidence" value="ECO:0007669"/>
    <property type="project" value="UniProtKB-UniRule"/>
</dbReference>
<dbReference type="Pfam" id="PF00406">
    <property type="entry name" value="ADK"/>
    <property type="match status" value="1"/>
</dbReference>
<dbReference type="RefSeq" id="WP_092436727.1">
    <property type="nucleotide sequence ID" value="NZ_FMYP01000014.1"/>
</dbReference>
<gene>
    <name evidence="5" type="primary">adk</name>
    <name evidence="8" type="ORF">SAMN05216323_101438</name>
</gene>
<dbReference type="InterPro" id="IPR000850">
    <property type="entry name" value="Adenylat/UMP-CMP_kin"/>
</dbReference>
<feature type="binding site" evidence="5">
    <location>
        <begin position="58"/>
        <end position="60"/>
    </location>
    <ligand>
        <name>AMP</name>
        <dbReference type="ChEBI" id="CHEBI:456215"/>
    </ligand>
</feature>
<organism evidence="8 9">
    <name type="scientific">Williamwhitmania taraxaci</name>
    <dbReference type="NCBI Taxonomy" id="1640674"/>
    <lineage>
        <taxon>Bacteria</taxon>
        <taxon>Pseudomonadati</taxon>
        <taxon>Bacteroidota</taxon>
        <taxon>Bacteroidia</taxon>
        <taxon>Bacteroidales</taxon>
        <taxon>Williamwhitmaniaceae</taxon>
        <taxon>Williamwhitmania</taxon>
    </lineage>
</organism>
<dbReference type="NCBIfam" id="NF011105">
    <property type="entry name" value="PRK14532.1"/>
    <property type="match status" value="1"/>
</dbReference>
<dbReference type="NCBIfam" id="NF011100">
    <property type="entry name" value="PRK14527.1"/>
    <property type="match status" value="1"/>
</dbReference>
<feature type="binding site" evidence="5">
    <location>
        <position position="128"/>
    </location>
    <ligand>
        <name>ATP</name>
        <dbReference type="ChEBI" id="CHEBI:30616"/>
    </ligand>
</feature>
<keyword evidence="1 5" id="KW-0808">Transferase</keyword>
<evidence type="ECO:0000256" key="7">
    <source>
        <dbReference type="RuleBase" id="RU003331"/>
    </source>
</evidence>
<comment type="subcellular location">
    <subcellularLocation>
        <location evidence="5 7">Cytoplasm</location>
    </subcellularLocation>
</comment>
<keyword evidence="5 7" id="KW-0067">ATP-binding</keyword>
<evidence type="ECO:0000313" key="9">
    <source>
        <dbReference type="Proteomes" id="UP000199452"/>
    </source>
</evidence>
<accession>A0A1G6I2W0</accession>
<comment type="similarity">
    <text evidence="5 6">Belongs to the adenylate kinase family.</text>
</comment>
<feature type="binding site" evidence="5">
    <location>
        <position position="93"/>
    </location>
    <ligand>
        <name>AMP</name>
        <dbReference type="ChEBI" id="CHEBI:456215"/>
    </ligand>
</feature>
<dbReference type="GO" id="GO:0044209">
    <property type="term" value="P:AMP salvage"/>
    <property type="evidence" value="ECO:0007669"/>
    <property type="project" value="UniProtKB-UniRule"/>
</dbReference>
<dbReference type="PRINTS" id="PR00094">
    <property type="entry name" value="ADENYLTKNASE"/>
</dbReference>
<evidence type="ECO:0000256" key="1">
    <source>
        <dbReference type="ARBA" id="ARBA00022679"/>
    </source>
</evidence>
<dbReference type="NCBIfam" id="NF001381">
    <property type="entry name" value="PRK00279.1-3"/>
    <property type="match status" value="1"/>
</dbReference>
<feature type="binding site" evidence="5">
    <location>
        <begin position="11"/>
        <end position="16"/>
    </location>
    <ligand>
        <name>ATP</name>
        <dbReference type="ChEBI" id="CHEBI:30616"/>
    </ligand>
</feature>
<comment type="pathway">
    <text evidence="5">Purine metabolism; AMP biosynthesis via salvage pathway; AMP from ADP: step 1/1.</text>
</comment>
<dbReference type="AlphaFoldDB" id="A0A1G6I2W0"/>
<comment type="caution">
    <text evidence="5">Lacks conserved residue(s) required for the propagation of feature annotation.</text>
</comment>
<dbReference type="CDD" id="cd01428">
    <property type="entry name" value="ADK"/>
    <property type="match status" value="1"/>
</dbReference>
<keyword evidence="5" id="KW-0963">Cytoplasm</keyword>
<dbReference type="SUPFAM" id="SSF52540">
    <property type="entry name" value="P-loop containing nucleoside triphosphate hydrolases"/>
    <property type="match status" value="1"/>
</dbReference>
<dbReference type="HAMAP" id="MF_00235">
    <property type="entry name" value="Adenylate_kinase_Adk"/>
    <property type="match status" value="1"/>
</dbReference>
<feature type="binding site" evidence="5">
    <location>
        <position position="146"/>
    </location>
    <ligand>
        <name>AMP</name>
        <dbReference type="ChEBI" id="CHEBI:456215"/>
    </ligand>
</feature>
<comment type="subunit">
    <text evidence="5 7">Monomer.</text>
</comment>
<evidence type="ECO:0000256" key="2">
    <source>
        <dbReference type="ARBA" id="ARBA00022727"/>
    </source>
</evidence>
<dbReference type="GO" id="GO:0004017">
    <property type="term" value="F:AMP kinase activity"/>
    <property type="evidence" value="ECO:0007669"/>
    <property type="project" value="UniProtKB-UniRule"/>
</dbReference>
<evidence type="ECO:0000256" key="3">
    <source>
        <dbReference type="ARBA" id="ARBA00022741"/>
    </source>
</evidence>
<name>A0A1G6I2W0_9BACT</name>
<dbReference type="PANTHER" id="PTHR23359">
    <property type="entry name" value="NUCLEOTIDE KINASE"/>
    <property type="match status" value="1"/>
</dbReference>
<feature type="region of interest" description="NMP" evidence="5">
    <location>
        <begin position="31"/>
        <end position="60"/>
    </location>
</feature>
<comment type="domain">
    <text evidence="5">Consists of three domains, a large central CORE domain and two small peripheral domains, NMPbind and LID, which undergo movements during catalysis. The LID domain closes over the site of phosphoryl transfer upon ATP binding. Assembling and dissambling the active center during each catalytic cycle provides an effective means to prevent ATP hydrolysis.</text>
</comment>
<dbReference type="UniPathway" id="UPA00588">
    <property type="reaction ID" value="UER00649"/>
</dbReference>
<feature type="binding site" evidence="5">
    <location>
        <position position="32"/>
    </location>
    <ligand>
        <name>AMP</name>
        <dbReference type="ChEBI" id="CHEBI:456215"/>
    </ligand>
</feature>
<evidence type="ECO:0000256" key="5">
    <source>
        <dbReference type="HAMAP-Rule" id="MF_00235"/>
    </source>
</evidence>
<dbReference type="EMBL" id="FMYP01000014">
    <property type="protein sequence ID" value="SDC00791.1"/>
    <property type="molecule type" value="Genomic_DNA"/>
</dbReference>
<keyword evidence="2 5" id="KW-0545">Nucleotide biosynthesis</keyword>
<dbReference type="Gene3D" id="3.40.50.300">
    <property type="entry name" value="P-loop containing nucleotide triphosphate hydrolases"/>
    <property type="match status" value="1"/>
</dbReference>
<keyword evidence="9" id="KW-1185">Reference proteome</keyword>
<feature type="binding site" evidence="5">
    <location>
        <position position="37"/>
    </location>
    <ligand>
        <name>AMP</name>
        <dbReference type="ChEBI" id="CHEBI:456215"/>
    </ligand>
</feature>
<dbReference type="STRING" id="1640674.SAMN05216323_101438"/>
<feature type="binding site" evidence="5">
    <location>
        <begin position="86"/>
        <end position="89"/>
    </location>
    <ligand>
        <name>AMP</name>
        <dbReference type="ChEBI" id="CHEBI:456215"/>
    </ligand>
</feature>
<evidence type="ECO:0000256" key="6">
    <source>
        <dbReference type="RuleBase" id="RU003330"/>
    </source>
</evidence>
<keyword evidence="3 5" id="KW-0547">Nucleotide-binding</keyword>
<dbReference type="GO" id="GO:0005737">
    <property type="term" value="C:cytoplasm"/>
    <property type="evidence" value="ECO:0007669"/>
    <property type="project" value="UniProtKB-SubCell"/>
</dbReference>
<evidence type="ECO:0000313" key="8">
    <source>
        <dbReference type="EMBL" id="SDC00791.1"/>
    </source>
</evidence>
<reference evidence="8 9" key="1">
    <citation type="submission" date="2016-09" db="EMBL/GenBank/DDBJ databases">
        <authorList>
            <person name="Capua I."/>
            <person name="De Benedictis P."/>
            <person name="Joannis T."/>
            <person name="Lombin L.H."/>
            <person name="Cattoli G."/>
        </authorList>
    </citation>
    <scope>NUCLEOTIDE SEQUENCE [LARGE SCALE GENOMIC DNA]</scope>
    <source>
        <strain evidence="8 9">A7P-90m</strain>
    </source>
</reference>
<dbReference type="OrthoDB" id="9805030at2"/>
<evidence type="ECO:0000256" key="4">
    <source>
        <dbReference type="ARBA" id="ARBA00022777"/>
    </source>
</evidence>
<dbReference type="InterPro" id="IPR027417">
    <property type="entry name" value="P-loop_NTPase"/>
</dbReference>
<dbReference type="EC" id="2.7.4.3" evidence="5 7"/>
<feature type="binding site" evidence="5">
    <location>
        <position position="134"/>
    </location>
    <ligand>
        <name>AMP</name>
        <dbReference type="ChEBI" id="CHEBI:456215"/>
    </ligand>
</feature>
<keyword evidence="4 5" id="KW-0418">Kinase</keyword>
<dbReference type="Proteomes" id="UP000199452">
    <property type="component" value="Unassembled WGS sequence"/>
</dbReference>
<protein>
    <recommendedName>
        <fullName evidence="5 7">Adenylate kinase</fullName>
        <shortName evidence="5">AK</shortName>
        <ecNumber evidence="5 7">2.7.4.3</ecNumber>
    </recommendedName>
    <alternativeName>
        <fullName evidence="5">ATP-AMP transphosphorylase</fullName>
    </alternativeName>
    <alternativeName>
        <fullName evidence="5">ATP:AMP phosphotransferase</fullName>
    </alternativeName>
    <alternativeName>
        <fullName evidence="5">Adenylate monophosphate kinase</fullName>
    </alternativeName>
</protein>
<comment type="function">
    <text evidence="5">Catalyzes the reversible transfer of the terminal phosphate group between ATP and AMP. Plays an important role in cellular energy homeostasis and in adenine nucleotide metabolism.</text>
</comment>
<feature type="binding site" evidence="5">
    <location>
        <position position="174"/>
    </location>
    <ligand>
        <name>ATP</name>
        <dbReference type="ChEBI" id="CHEBI:30616"/>
    </ligand>
</feature>
<comment type="catalytic activity">
    <reaction evidence="5 7">
        <text>AMP + ATP = 2 ADP</text>
        <dbReference type="Rhea" id="RHEA:12973"/>
        <dbReference type="ChEBI" id="CHEBI:30616"/>
        <dbReference type="ChEBI" id="CHEBI:456215"/>
        <dbReference type="ChEBI" id="CHEBI:456216"/>
        <dbReference type="EC" id="2.7.4.3"/>
    </reaction>
</comment>
<dbReference type="InterPro" id="IPR033690">
    <property type="entry name" value="Adenylat_kinase_CS"/>
</dbReference>
<sequence>MLNIVLFGPPGAGKGTQSARLIEKYNLMHVSTGELLRAAIKADTSIGQEARKFIDHGNLVPDEMVLTIIENLLDKHTEVAGFVFDGFPRTTNQAICFDAMLKAKGSGIALMLSLEVSEAELTSRLANRSKIDGRADDKDMSIIANRIKVYNKQTAIVADFYKAQKKHVPVDGMGSMDDIFQRIAVGVEAHRK</sequence>
<proteinExistence type="inferred from homology"/>